<dbReference type="PROSITE" id="PS00383">
    <property type="entry name" value="TYR_PHOSPHATASE_1"/>
    <property type="match status" value="1"/>
</dbReference>
<reference evidence="2 3" key="1">
    <citation type="submission" date="2018-10" db="EMBL/GenBank/DDBJ databases">
        <title>Natronolimnobius sp. XQ-INN 246 isolated from Inner Mongolia Autonomous Region of China.</title>
        <authorList>
            <person name="Xue Q."/>
        </authorList>
    </citation>
    <scope>NUCLEOTIDE SEQUENCE [LARGE SCALE GENOMIC DNA]</scope>
    <source>
        <strain evidence="2 3">XQ-INN 246</strain>
    </source>
</reference>
<dbReference type="Pfam" id="PF22785">
    <property type="entry name" value="Tc-R-P"/>
    <property type="match status" value="1"/>
</dbReference>
<dbReference type="SUPFAM" id="SSF52799">
    <property type="entry name" value="(Phosphotyrosine protein) phosphatases II"/>
    <property type="match status" value="1"/>
</dbReference>
<dbReference type="AlphaFoldDB" id="A0A4S3TJ92"/>
<dbReference type="Gene3D" id="3.90.190.10">
    <property type="entry name" value="Protein tyrosine phosphatase superfamily"/>
    <property type="match status" value="1"/>
</dbReference>
<gene>
    <name evidence="2" type="ORF">D8Y22_19215</name>
</gene>
<dbReference type="PROSITE" id="PS50056">
    <property type="entry name" value="TYR_PHOSPHATASE_2"/>
    <property type="match status" value="1"/>
</dbReference>
<feature type="domain" description="Tyrosine specific protein phosphatases" evidence="1">
    <location>
        <begin position="80"/>
        <end position="136"/>
    </location>
</feature>
<dbReference type="InterPro" id="IPR000387">
    <property type="entry name" value="Tyr_Pase_dom"/>
</dbReference>
<dbReference type="InterPro" id="IPR016130">
    <property type="entry name" value="Tyr_Pase_AS"/>
</dbReference>
<dbReference type="RefSeq" id="WP_141466269.1">
    <property type="nucleotide sequence ID" value="NZ_RBZW01000067.1"/>
</dbReference>
<proteinExistence type="predicted"/>
<evidence type="ECO:0000259" key="1">
    <source>
        <dbReference type="PROSITE" id="PS50056"/>
    </source>
</evidence>
<comment type="caution">
    <text evidence="2">The sequence shown here is derived from an EMBL/GenBank/DDBJ whole genome shotgun (WGS) entry which is preliminary data.</text>
</comment>
<dbReference type="EMBL" id="RBZW01000067">
    <property type="protein sequence ID" value="THE63293.1"/>
    <property type="molecule type" value="Genomic_DNA"/>
</dbReference>
<accession>A0A4S3TJ92</accession>
<keyword evidence="3" id="KW-1185">Reference proteome</keyword>
<dbReference type="Proteomes" id="UP000318864">
    <property type="component" value="Unassembled WGS sequence"/>
</dbReference>
<dbReference type="OrthoDB" id="117569at2157"/>
<evidence type="ECO:0000313" key="2">
    <source>
        <dbReference type="EMBL" id="THE63293.1"/>
    </source>
</evidence>
<sequence>MNVANVGQIGDEPVFGACRPGHFGADLEEWTALLADRDVTGVLCLLSEREAGRWGVPSAYEETFETAHVPIRDRHLPDVDRLVRAVDHVEWLRADGGHVALHCNAGLGRTGVVAAGWLVRERDHTPQSAIDTVETRPWPRSPTEAIRDGNATDAELTELLEAVANRG</sequence>
<evidence type="ECO:0000313" key="3">
    <source>
        <dbReference type="Proteomes" id="UP000318864"/>
    </source>
</evidence>
<name>A0A4S3TJ92_9EURY</name>
<protein>
    <submittedName>
        <fullName evidence="2">Protein phosphatase</fullName>
    </submittedName>
</protein>
<organism evidence="2 3">
    <name type="scientific">Salinadaptatus halalkaliphilus</name>
    <dbReference type="NCBI Taxonomy" id="2419781"/>
    <lineage>
        <taxon>Archaea</taxon>
        <taxon>Methanobacteriati</taxon>
        <taxon>Methanobacteriota</taxon>
        <taxon>Stenosarchaea group</taxon>
        <taxon>Halobacteria</taxon>
        <taxon>Halobacteriales</taxon>
        <taxon>Natrialbaceae</taxon>
        <taxon>Salinadaptatus</taxon>
    </lineage>
</organism>
<dbReference type="InterPro" id="IPR029021">
    <property type="entry name" value="Prot-tyrosine_phosphatase-like"/>
</dbReference>